<feature type="transmembrane region" description="Helical" evidence="1">
    <location>
        <begin position="134"/>
        <end position="155"/>
    </location>
</feature>
<reference evidence="2 3" key="1">
    <citation type="submission" date="2022-10" db="EMBL/GenBank/DDBJ databases">
        <title>Marinomonas transparenta sp. nov. and Marinomonas sargassi sp. nov., isolated from marine alga (Sargassum natans (L.) Gaillon).</title>
        <authorList>
            <person name="Wang Y."/>
        </authorList>
    </citation>
    <scope>NUCLEOTIDE SEQUENCE [LARGE SCALE GENOMIC DNA]</scope>
    <source>
        <strain evidence="2 3">C2222</strain>
    </source>
</reference>
<evidence type="ECO:0008006" key="4">
    <source>
        <dbReference type="Google" id="ProtNLM"/>
    </source>
</evidence>
<keyword evidence="1" id="KW-1133">Transmembrane helix</keyword>
<keyword evidence="1" id="KW-0472">Membrane</keyword>
<dbReference type="RefSeq" id="WP_263529459.1">
    <property type="nucleotide sequence ID" value="NZ_JAOVZB010000001.1"/>
</dbReference>
<feature type="transmembrane region" description="Helical" evidence="1">
    <location>
        <begin position="103"/>
        <end position="122"/>
    </location>
</feature>
<feature type="transmembrane region" description="Helical" evidence="1">
    <location>
        <begin position="23"/>
        <end position="43"/>
    </location>
</feature>
<gene>
    <name evidence="2" type="ORF">OFY17_04250</name>
</gene>
<proteinExistence type="predicted"/>
<sequence>MSTSIENTLPHEEETKLTFKENLIALAVISLVSLVSNWAGTGATPIETLPAMLIIYAMVVAGLVLAKMIPIGFPAVAWVSLVSVLLTIPMSPVSEPILAELKSISFLAMVTPILAYAAIAITKMEVDLFKRSGFKIAIISILVFTGTYVGSAFVANTFL</sequence>
<name>A0ABT2YQS1_9GAMM</name>
<evidence type="ECO:0000313" key="2">
    <source>
        <dbReference type="EMBL" id="MCV2402095.1"/>
    </source>
</evidence>
<dbReference type="Proteomes" id="UP001209713">
    <property type="component" value="Unassembled WGS sequence"/>
</dbReference>
<feature type="transmembrane region" description="Helical" evidence="1">
    <location>
        <begin position="49"/>
        <end position="66"/>
    </location>
</feature>
<accession>A0ABT2YQS1</accession>
<evidence type="ECO:0000313" key="3">
    <source>
        <dbReference type="Proteomes" id="UP001209713"/>
    </source>
</evidence>
<dbReference type="EMBL" id="JAOVZB010000001">
    <property type="protein sequence ID" value="MCV2402095.1"/>
    <property type="molecule type" value="Genomic_DNA"/>
</dbReference>
<protein>
    <recommendedName>
        <fullName evidence="4">DUF819 family protein</fullName>
    </recommendedName>
</protein>
<keyword evidence="1" id="KW-0812">Transmembrane</keyword>
<keyword evidence="3" id="KW-1185">Reference proteome</keyword>
<evidence type="ECO:0000256" key="1">
    <source>
        <dbReference type="SAM" id="Phobius"/>
    </source>
</evidence>
<organism evidence="2 3">
    <name type="scientific">Marinomonas sargassi</name>
    <dbReference type="NCBI Taxonomy" id="2984494"/>
    <lineage>
        <taxon>Bacteria</taxon>
        <taxon>Pseudomonadati</taxon>
        <taxon>Pseudomonadota</taxon>
        <taxon>Gammaproteobacteria</taxon>
        <taxon>Oceanospirillales</taxon>
        <taxon>Oceanospirillaceae</taxon>
        <taxon>Marinomonas</taxon>
    </lineage>
</organism>
<comment type="caution">
    <text evidence="2">The sequence shown here is derived from an EMBL/GenBank/DDBJ whole genome shotgun (WGS) entry which is preliminary data.</text>
</comment>
<feature type="transmembrane region" description="Helical" evidence="1">
    <location>
        <begin position="73"/>
        <end position="91"/>
    </location>
</feature>